<evidence type="ECO:0000256" key="8">
    <source>
        <dbReference type="ARBA" id="ARBA00023033"/>
    </source>
</evidence>
<evidence type="ECO:0000256" key="9">
    <source>
        <dbReference type="PIRSR" id="PIRSR602401-1"/>
    </source>
</evidence>
<dbReference type="InterPro" id="IPR017972">
    <property type="entry name" value="Cyt_P450_CS"/>
</dbReference>
<comment type="cofactor">
    <cofactor evidence="1 9">
        <name>heme</name>
        <dbReference type="ChEBI" id="CHEBI:30413"/>
    </cofactor>
</comment>
<evidence type="ECO:0000256" key="3">
    <source>
        <dbReference type="ARBA" id="ARBA00010617"/>
    </source>
</evidence>
<dbReference type="OrthoDB" id="2789670at2759"/>
<sequence length="401" mass="45212">MGGELAGRKHSVFLSSFDNPRFKTFRRLLQTGLNARAAKGYRPIQVQECQVLLQGLANSPEDFMAHIRRSAIAVILKVAYGYQVAGNDDPFVRNLQEGLKVYGGLSTPGKYWVEFFPVLRFVPAWFPGAGFKCLAQQVGQKLSFIEREPLERAKKEIAGGHYIESFVSKHLHTEDGQTIDADMEESLKWTSAALYVGGGETTVSTLITFFLLMAQYPEMQERAQAEIDQVAPDRLPTLEDYEALPYIVALIKEISRWAPVAPLAIPHRVMQDDVYDGYFIPKGTKIIANIWAMTRDETLYPDPETFDPTRHLGYKPQPDPFTFIFGFGRRICPGAHLAEMSLFLNICSILAIFDISEAIDANGNEVEPKVEWTSGITRNLRPFQCQIKPRSEESLLLLEKE</sequence>
<accession>A0A8S0W6P0</accession>
<evidence type="ECO:0000256" key="6">
    <source>
        <dbReference type="ARBA" id="ARBA00023002"/>
    </source>
</evidence>
<dbReference type="Gene3D" id="1.10.630.10">
    <property type="entry name" value="Cytochrome P450"/>
    <property type="match status" value="1"/>
</dbReference>
<dbReference type="InterPro" id="IPR002401">
    <property type="entry name" value="Cyt_P450_E_grp-I"/>
</dbReference>
<keyword evidence="8 10" id="KW-0503">Monooxygenase</keyword>
<dbReference type="PRINTS" id="PR00385">
    <property type="entry name" value="P450"/>
</dbReference>
<name>A0A8S0W6P0_CYCAE</name>
<keyword evidence="6 10" id="KW-0560">Oxidoreductase</keyword>
<evidence type="ECO:0000256" key="5">
    <source>
        <dbReference type="ARBA" id="ARBA00022723"/>
    </source>
</evidence>
<evidence type="ECO:0000256" key="1">
    <source>
        <dbReference type="ARBA" id="ARBA00001971"/>
    </source>
</evidence>
<dbReference type="EMBL" id="CACVBS010000024">
    <property type="protein sequence ID" value="CAA7259346.1"/>
    <property type="molecule type" value="Genomic_DNA"/>
</dbReference>
<reference evidence="11 12" key="1">
    <citation type="submission" date="2020-01" db="EMBL/GenBank/DDBJ databases">
        <authorList>
            <person name="Gupta K D."/>
        </authorList>
    </citation>
    <scope>NUCLEOTIDE SEQUENCE [LARGE SCALE GENOMIC DNA]</scope>
</reference>
<comment type="pathway">
    <text evidence="2">Secondary metabolite biosynthesis.</text>
</comment>
<comment type="caution">
    <text evidence="11">The sequence shown here is derived from an EMBL/GenBank/DDBJ whole genome shotgun (WGS) entry which is preliminary data.</text>
</comment>
<dbReference type="PANTHER" id="PTHR46300">
    <property type="entry name" value="P450, PUTATIVE (EUROFUNG)-RELATED-RELATED"/>
    <property type="match status" value="1"/>
</dbReference>
<dbReference type="Proteomes" id="UP000467700">
    <property type="component" value="Unassembled WGS sequence"/>
</dbReference>
<protein>
    <recommendedName>
        <fullName evidence="13">Cytochrome P450</fullName>
    </recommendedName>
</protein>
<dbReference type="SUPFAM" id="SSF48264">
    <property type="entry name" value="Cytochrome P450"/>
    <property type="match status" value="1"/>
</dbReference>
<evidence type="ECO:0000256" key="4">
    <source>
        <dbReference type="ARBA" id="ARBA00022617"/>
    </source>
</evidence>
<dbReference type="InterPro" id="IPR050364">
    <property type="entry name" value="Cytochrome_P450_fung"/>
</dbReference>
<keyword evidence="12" id="KW-1185">Reference proteome</keyword>
<keyword evidence="5 9" id="KW-0479">Metal-binding</keyword>
<dbReference type="GO" id="GO:0016705">
    <property type="term" value="F:oxidoreductase activity, acting on paired donors, with incorporation or reduction of molecular oxygen"/>
    <property type="evidence" value="ECO:0007669"/>
    <property type="project" value="InterPro"/>
</dbReference>
<dbReference type="InterPro" id="IPR001128">
    <property type="entry name" value="Cyt_P450"/>
</dbReference>
<gene>
    <name evidence="11" type="ORF">AAE3_LOCUS1687</name>
</gene>
<evidence type="ECO:0000256" key="7">
    <source>
        <dbReference type="ARBA" id="ARBA00023004"/>
    </source>
</evidence>
<dbReference type="InterPro" id="IPR036396">
    <property type="entry name" value="Cyt_P450_sf"/>
</dbReference>
<evidence type="ECO:0000313" key="11">
    <source>
        <dbReference type="EMBL" id="CAA7259346.1"/>
    </source>
</evidence>
<keyword evidence="7 9" id="KW-0408">Iron</keyword>
<evidence type="ECO:0008006" key="13">
    <source>
        <dbReference type="Google" id="ProtNLM"/>
    </source>
</evidence>
<dbReference type="PRINTS" id="PR00463">
    <property type="entry name" value="EP450I"/>
</dbReference>
<dbReference type="CDD" id="cd11065">
    <property type="entry name" value="CYP64-like"/>
    <property type="match status" value="1"/>
</dbReference>
<dbReference type="GO" id="GO:0020037">
    <property type="term" value="F:heme binding"/>
    <property type="evidence" value="ECO:0007669"/>
    <property type="project" value="InterPro"/>
</dbReference>
<evidence type="ECO:0000256" key="2">
    <source>
        <dbReference type="ARBA" id="ARBA00005179"/>
    </source>
</evidence>
<dbReference type="Pfam" id="PF00067">
    <property type="entry name" value="p450"/>
    <property type="match status" value="1"/>
</dbReference>
<dbReference type="GO" id="GO:0005506">
    <property type="term" value="F:iron ion binding"/>
    <property type="evidence" value="ECO:0007669"/>
    <property type="project" value="InterPro"/>
</dbReference>
<proteinExistence type="inferred from homology"/>
<evidence type="ECO:0000256" key="10">
    <source>
        <dbReference type="RuleBase" id="RU000461"/>
    </source>
</evidence>
<dbReference type="AlphaFoldDB" id="A0A8S0W6P0"/>
<evidence type="ECO:0000313" key="12">
    <source>
        <dbReference type="Proteomes" id="UP000467700"/>
    </source>
</evidence>
<comment type="similarity">
    <text evidence="3 10">Belongs to the cytochrome P450 family.</text>
</comment>
<dbReference type="GO" id="GO:0004497">
    <property type="term" value="F:monooxygenase activity"/>
    <property type="evidence" value="ECO:0007669"/>
    <property type="project" value="UniProtKB-KW"/>
</dbReference>
<dbReference type="PROSITE" id="PS00086">
    <property type="entry name" value="CYTOCHROME_P450"/>
    <property type="match status" value="1"/>
</dbReference>
<keyword evidence="4 9" id="KW-0349">Heme</keyword>
<dbReference type="PANTHER" id="PTHR46300:SF7">
    <property type="entry name" value="P450, PUTATIVE (EUROFUNG)-RELATED"/>
    <property type="match status" value="1"/>
</dbReference>
<organism evidence="11 12">
    <name type="scientific">Cyclocybe aegerita</name>
    <name type="common">Black poplar mushroom</name>
    <name type="synonym">Agrocybe aegerita</name>
    <dbReference type="NCBI Taxonomy" id="1973307"/>
    <lineage>
        <taxon>Eukaryota</taxon>
        <taxon>Fungi</taxon>
        <taxon>Dikarya</taxon>
        <taxon>Basidiomycota</taxon>
        <taxon>Agaricomycotina</taxon>
        <taxon>Agaricomycetes</taxon>
        <taxon>Agaricomycetidae</taxon>
        <taxon>Agaricales</taxon>
        <taxon>Agaricineae</taxon>
        <taxon>Bolbitiaceae</taxon>
        <taxon>Cyclocybe</taxon>
    </lineage>
</organism>
<feature type="binding site" description="axial binding residue" evidence="9">
    <location>
        <position position="332"/>
    </location>
    <ligand>
        <name>heme</name>
        <dbReference type="ChEBI" id="CHEBI:30413"/>
    </ligand>
    <ligandPart>
        <name>Fe</name>
        <dbReference type="ChEBI" id="CHEBI:18248"/>
    </ligandPart>
</feature>